<evidence type="ECO:0000313" key="2">
    <source>
        <dbReference type="EMBL" id="SNX73972.1"/>
    </source>
</evidence>
<evidence type="ECO:0000259" key="1">
    <source>
        <dbReference type="Pfam" id="PF00891"/>
    </source>
</evidence>
<dbReference type="Pfam" id="PF00891">
    <property type="entry name" value="Methyltransf_2"/>
    <property type="match status" value="1"/>
</dbReference>
<reference evidence="3" key="1">
    <citation type="submission" date="2017-08" db="EMBL/GenBank/DDBJ databases">
        <authorList>
            <person name="Varghese N."/>
            <person name="Submissions S."/>
        </authorList>
    </citation>
    <scope>NUCLEOTIDE SEQUENCE [LARGE SCALE GENOMIC DNA]</scope>
    <source>
        <strain evidence="3">JA234</strain>
    </source>
</reference>
<dbReference type="Gene3D" id="3.40.50.150">
    <property type="entry name" value="Vaccinia Virus protein VP39"/>
    <property type="match status" value="1"/>
</dbReference>
<dbReference type="RefSeq" id="WP_097031499.1">
    <property type="nucleotide sequence ID" value="NZ_OAOQ01000018.1"/>
</dbReference>
<sequence>MSAQASPGWAEILPGHIPAVQVLERLVLAGWPGTPASAWLTDEGRRFLPQLFDASAAGDACRAFLARELAEDAPGVRARLAFLRGAMRDVALHGDLLFADPDAFMARAGTFALFDYSRAACASAEAQAAIRPWVDYLATLTRAEAPVLLPLLDLPPGARILEPGGNSGAFARAVIAGHAPAAHVVFDLPAVCALGRMQGGGVRFAAGDMRRPDWRSQAGITPDVVLFKSVLHDWPEPEAAALLGHALAALAPGGRLILAERAAFSGMATGSALDYGNLVFAPFYRSPEIYRRLLAKIRPGLTIRLTPCRIDMDWFVLTATRAA</sequence>
<evidence type="ECO:0000313" key="3">
    <source>
        <dbReference type="Proteomes" id="UP000219467"/>
    </source>
</evidence>
<organism evidence="2 3">
    <name type="scientific">Cereibacter ovatus</name>
    <dbReference type="NCBI Taxonomy" id="439529"/>
    <lineage>
        <taxon>Bacteria</taxon>
        <taxon>Pseudomonadati</taxon>
        <taxon>Pseudomonadota</taxon>
        <taxon>Alphaproteobacteria</taxon>
        <taxon>Rhodobacterales</taxon>
        <taxon>Paracoccaceae</taxon>
        <taxon>Cereibacter</taxon>
    </lineage>
</organism>
<dbReference type="InterPro" id="IPR029063">
    <property type="entry name" value="SAM-dependent_MTases_sf"/>
</dbReference>
<dbReference type="Proteomes" id="UP000219467">
    <property type="component" value="Unassembled WGS sequence"/>
</dbReference>
<keyword evidence="2" id="KW-0808">Transferase</keyword>
<dbReference type="OrthoDB" id="582216at2"/>
<proteinExistence type="predicted"/>
<dbReference type="GO" id="GO:0032259">
    <property type="term" value="P:methylation"/>
    <property type="evidence" value="ECO:0007669"/>
    <property type="project" value="UniProtKB-KW"/>
</dbReference>
<dbReference type="AlphaFoldDB" id="A0A285D2G9"/>
<dbReference type="GO" id="GO:0008171">
    <property type="term" value="F:O-methyltransferase activity"/>
    <property type="evidence" value="ECO:0007669"/>
    <property type="project" value="InterPro"/>
</dbReference>
<accession>A0A285D2G9</accession>
<keyword evidence="3" id="KW-1185">Reference proteome</keyword>
<dbReference type="PANTHER" id="PTHR43712:SF2">
    <property type="entry name" value="O-METHYLTRANSFERASE CICE"/>
    <property type="match status" value="1"/>
</dbReference>
<protein>
    <submittedName>
        <fullName evidence="2">O-methyltransferase</fullName>
    </submittedName>
</protein>
<gene>
    <name evidence="2" type="ORF">SAMN05878503_11829</name>
</gene>
<dbReference type="EMBL" id="OAOQ01000018">
    <property type="protein sequence ID" value="SNX73972.1"/>
    <property type="molecule type" value="Genomic_DNA"/>
</dbReference>
<dbReference type="InterPro" id="IPR001077">
    <property type="entry name" value="COMT_C"/>
</dbReference>
<keyword evidence="2" id="KW-0489">Methyltransferase</keyword>
<dbReference type="PANTHER" id="PTHR43712">
    <property type="entry name" value="PUTATIVE (AFU_ORTHOLOGUE AFUA_4G14580)-RELATED"/>
    <property type="match status" value="1"/>
</dbReference>
<name>A0A285D2G9_9RHOB</name>
<dbReference type="SUPFAM" id="SSF53335">
    <property type="entry name" value="S-adenosyl-L-methionine-dependent methyltransferases"/>
    <property type="match status" value="1"/>
</dbReference>
<feature type="domain" description="O-methyltransferase C-terminal" evidence="1">
    <location>
        <begin position="147"/>
        <end position="261"/>
    </location>
</feature>